<sequence>MIVSPGSYHSKSSCGYCGGKKSSKSYGFLAYSVTLQEYQDLIDRGFRRSGTYIYKPDLRGACCPQYTIRLPVDHFSPTKEHRQCINRFCRSVNPTHDGQGSKVKTKGKKNHFDLLETVQNAENEKFKTVIEPASFSSEKHKLYQKYQMSVHGDDEYECDEEQFTRFLCDNPFSDEDVGNNRGAVHQLYYYEGKLIAFGVLDLLPLCVSSVYFIWDPEWAKLSMGKVASLQEISLAKSLKLPYYYMGFYIFSCPKMSYKGQYHPSELLDPQFNSSKEPWLPLERFKKVYEETGKEYITFVEEQEDANTDNKGIDSDLFKARVPGVLRPHQLKPDTHRYVLFSLPVMDGQNMVVPIEALAPEGLGVAKRLIAEFVAAVGTDLAKDSVIQV</sequence>
<dbReference type="EC" id="2.3.2.8" evidence="2"/>
<name>A0A060TCM9_BLAAD</name>
<evidence type="ECO:0000259" key="6">
    <source>
        <dbReference type="Pfam" id="PF04377"/>
    </source>
</evidence>
<dbReference type="GO" id="GO:0005737">
    <property type="term" value="C:cytoplasm"/>
    <property type="evidence" value="ECO:0007669"/>
    <property type="project" value="TreeGrafter"/>
</dbReference>
<reference evidence="7" key="1">
    <citation type="submission" date="2014-02" db="EMBL/GenBank/DDBJ databases">
        <authorList>
            <person name="Genoscope - CEA"/>
        </authorList>
    </citation>
    <scope>NUCLEOTIDE SEQUENCE</scope>
    <source>
        <strain evidence="7">LS3</strain>
    </source>
</reference>
<dbReference type="InterPro" id="IPR007471">
    <property type="entry name" value="N-end_Aminoacyl_Trfase_N"/>
</dbReference>
<keyword evidence="3" id="KW-0808">Transferase</keyword>
<dbReference type="Pfam" id="PF04376">
    <property type="entry name" value="ATE_N"/>
    <property type="match status" value="1"/>
</dbReference>
<comment type="similarity">
    <text evidence="1">Belongs to the R-transferase family.</text>
</comment>
<dbReference type="InterPro" id="IPR016181">
    <property type="entry name" value="Acyl_CoA_acyltransferase"/>
</dbReference>
<dbReference type="GO" id="GO:0004057">
    <property type="term" value="F:arginyl-tRNA--protein transferase activity"/>
    <property type="evidence" value="ECO:0007669"/>
    <property type="project" value="UniProtKB-EC"/>
</dbReference>
<feature type="domain" description="N-end aminoacyl transferase N-terminal" evidence="5">
    <location>
        <begin position="12"/>
        <end position="83"/>
    </location>
</feature>
<dbReference type="SUPFAM" id="SSF55729">
    <property type="entry name" value="Acyl-CoA N-acyltransferases (Nat)"/>
    <property type="match status" value="1"/>
</dbReference>
<dbReference type="PANTHER" id="PTHR21367">
    <property type="entry name" value="ARGININE-TRNA-PROTEIN TRANSFERASE 1"/>
    <property type="match status" value="1"/>
</dbReference>
<accession>A0A060TCM9</accession>
<evidence type="ECO:0000256" key="3">
    <source>
        <dbReference type="ARBA" id="ARBA00022679"/>
    </source>
</evidence>
<proteinExistence type="inferred from homology"/>
<gene>
    <name evidence="7" type="ORF">GNLVRS02_ARAD1D44066g</name>
</gene>
<evidence type="ECO:0000313" key="7">
    <source>
        <dbReference type="EMBL" id="CDP38850.1"/>
    </source>
</evidence>
<dbReference type="PANTHER" id="PTHR21367:SF1">
    <property type="entry name" value="ARGINYL-TRNA--PROTEIN TRANSFERASE 1"/>
    <property type="match status" value="1"/>
</dbReference>
<dbReference type="InterPro" id="IPR007472">
    <property type="entry name" value="N-end_Aminoacyl_Trfase_C"/>
</dbReference>
<protein>
    <recommendedName>
        <fullName evidence="2">arginyltransferase</fullName>
        <ecNumber evidence="2">2.3.2.8</ecNumber>
    </recommendedName>
</protein>
<organism evidence="7">
    <name type="scientific">Blastobotrys adeninivorans</name>
    <name type="common">Yeast</name>
    <name type="synonym">Arxula adeninivorans</name>
    <dbReference type="NCBI Taxonomy" id="409370"/>
    <lineage>
        <taxon>Eukaryota</taxon>
        <taxon>Fungi</taxon>
        <taxon>Dikarya</taxon>
        <taxon>Ascomycota</taxon>
        <taxon>Saccharomycotina</taxon>
        <taxon>Dipodascomycetes</taxon>
        <taxon>Dipodascales</taxon>
        <taxon>Trichomonascaceae</taxon>
        <taxon>Blastobotrys</taxon>
    </lineage>
</organism>
<evidence type="ECO:0000256" key="4">
    <source>
        <dbReference type="ARBA" id="ARBA00023315"/>
    </source>
</evidence>
<dbReference type="AlphaFoldDB" id="A0A060TCM9"/>
<dbReference type="InterPro" id="IPR030700">
    <property type="entry name" value="N-end_Aminoacyl_Trfase"/>
</dbReference>
<reference evidence="7" key="2">
    <citation type="submission" date="2014-06" db="EMBL/GenBank/DDBJ databases">
        <title>The complete genome of Blastobotrys (Arxula) adeninivorans LS3 - a yeast of biotechnological interest.</title>
        <authorList>
            <person name="Kunze G."/>
            <person name="Gaillardin C."/>
            <person name="Czernicka M."/>
            <person name="Durrens P."/>
            <person name="Martin T."/>
            <person name="Boer E."/>
            <person name="Gabaldon T."/>
            <person name="Cruz J."/>
            <person name="Talla E."/>
            <person name="Marck C."/>
            <person name="Goffeau A."/>
            <person name="Barbe V."/>
            <person name="Baret P."/>
            <person name="Baronian K."/>
            <person name="Beier S."/>
            <person name="Bleykasten C."/>
            <person name="Bode R."/>
            <person name="Casaregola S."/>
            <person name="Despons L."/>
            <person name="Fairhead C."/>
            <person name="Giersberg M."/>
            <person name="Gierski P."/>
            <person name="Hahnel U."/>
            <person name="Hartmann A."/>
            <person name="Jankowska D."/>
            <person name="Jubin C."/>
            <person name="Jung P."/>
            <person name="Lafontaine I."/>
            <person name="Leh-Louis V."/>
            <person name="Lemaire M."/>
            <person name="Marcet-Houben M."/>
            <person name="Mascher M."/>
            <person name="Morel G."/>
            <person name="Richard G.-F."/>
            <person name="Riechen J."/>
            <person name="Sacerdot C."/>
            <person name="Sarkar A."/>
            <person name="Savel G."/>
            <person name="Schacherer J."/>
            <person name="Sherman D."/>
            <person name="Straub M.-L."/>
            <person name="Stein N."/>
            <person name="Thierry A."/>
            <person name="Trautwein-Schult A."/>
            <person name="Westhof E."/>
            <person name="Worch S."/>
            <person name="Dujon B."/>
            <person name="Souciet J.-L."/>
            <person name="Wincker P."/>
            <person name="Scholz U."/>
            <person name="Neuveglise N."/>
        </authorList>
    </citation>
    <scope>NUCLEOTIDE SEQUENCE</scope>
    <source>
        <strain evidence="7">LS3</strain>
    </source>
</reference>
<evidence type="ECO:0000256" key="1">
    <source>
        <dbReference type="ARBA" id="ARBA00009991"/>
    </source>
</evidence>
<dbReference type="PhylomeDB" id="A0A060TCM9"/>
<feature type="domain" description="N-end rule aminoacyl transferase C-terminal" evidence="6">
    <location>
        <begin position="138"/>
        <end position="268"/>
    </location>
</feature>
<evidence type="ECO:0000259" key="5">
    <source>
        <dbReference type="Pfam" id="PF04376"/>
    </source>
</evidence>
<evidence type="ECO:0000256" key="2">
    <source>
        <dbReference type="ARBA" id="ARBA00012025"/>
    </source>
</evidence>
<dbReference type="Pfam" id="PF04377">
    <property type="entry name" value="ATE_C"/>
    <property type="match status" value="1"/>
</dbReference>
<keyword evidence="4" id="KW-0012">Acyltransferase</keyword>
<dbReference type="EMBL" id="HG937694">
    <property type="protein sequence ID" value="CDP38850.1"/>
    <property type="molecule type" value="Genomic_DNA"/>
</dbReference>